<dbReference type="SUPFAM" id="SSF46689">
    <property type="entry name" value="Homeodomain-like"/>
    <property type="match status" value="1"/>
</dbReference>
<evidence type="ECO:0000313" key="1">
    <source>
        <dbReference type="EMBL" id="GFG96199.1"/>
    </source>
</evidence>
<protein>
    <recommendedName>
        <fullName evidence="3">Transposase</fullName>
    </recommendedName>
</protein>
<evidence type="ECO:0000313" key="2">
    <source>
        <dbReference type="Proteomes" id="UP000465301"/>
    </source>
</evidence>
<accession>A0A7I9Z5P7</accession>
<dbReference type="InterPro" id="IPR009057">
    <property type="entry name" value="Homeodomain-like_sf"/>
</dbReference>
<gene>
    <name evidence="1" type="ORF">MTIM_20780</name>
</gene>
<dbReference type="AlphaFoldDB" id="A0A7I9Z5P7"/>
<sequence length="146" mass="16866">MRRTRRSFTPEYRFTAAHRVIDGKERVVDVARELNLNDSVLHTWVRDERWRMSADSAGGLLHDPSGGEPLLPKERAELVRLRRQVAEQAETIAFLTNASAYCAAQLNSPEFRAHFLAWEGWRDAQQVRRQPQGQGGFDGDTYDRWL</sequence>
<reference evidence="1 2" key="1">
    <citation type="journal article" date="2019" name="Emerg. Microbes Infect.">
        <title>Comprehensive subspecies identification of 175 nontuberculous mycobacteria species based on 7547 genomic profiles.</title>
        <authorList>
            <person name="Matsumoto Y."/>
            <person name="Kinjo T."/>
            <person name="Motooka D."/>
            <person name="Nabeya D."/>
            <person name="Jung N."/>
            <person name="Uechi K."/>
            <person name="Horii T."/>
            <person name="Iida T."/>
            <person name="Fujita J."/>
            <person name="Nakamura S."/>
        </authorList>
    </citation>
    <scope>NUCLEOTIDE SEQUENCE [LARGE SCALE GENOMIC DNA]</scope>
    <source>
        <strain evidence="1 2">JCM 30726</strain>
    </source>
</reference>
<dbReference type="InterPro" id="IPR002514">
    <property type="entry name" value="Transposase_8"/>
</dbReference>
<evidence type="ECO:0008006" key="3">
    <source>
        <dbReference type="Google" id="ProtNLM"/>
    </source>
</evidence>
<dbReference type="GO" id="GO:0003677">
    <property type="term" value="F:DNA binding"/>
    <property type="evidence" value="ECO:0007669"/>
    <property type="project" value="InterPro"/>
</dbReference>
<name>A0A7I9Z5P7_9MYCO</name>
<keyword evidence="2" id="KW-1185">Reference proteome</keyword>
<organism evidence="1 2">
    <name type="scientific">Mycobacterium timonense</name>
    <dbReference type="NCBI Taxonomy" id="701043"/>
    <lineage>
        <taxon>Bacteria</taxon>
        <taxon>Bacillati</taxon>
        <taxon>Actinomycetota</taxon>
        <taxon>Actinomycetes</taxon>
        <taxon>Mycobacteriales</taxon>
        <taxon>Mycobacteriaceae</taxon>
        <taxon>Mycobacterium</taxon>
        <taxon>Mycobacterium avium complex (MAC)</taxon>
    </lineage>
</organism>
<dbReference type="Proteomes" id="UP000465301">
    <property type="component" value="Unassembled WGS sequence"/>
</dbReference>
<dbReference type="Pfam" id="PF01527">
    <property type="entry name" value="HTH_Tnp_1"/>
    <property type="match status" value="1"/>
</dbReference>
<dbReference type="InterPro" id="IPR036388">
    <property type="entry name" value="WH-like_DNA-bd_sf"/>
</dbReference>
<proteinExistence type="predicted"/>
<comment type="caution">
    <text evidence="1">The sequence shown here is derived from an EMBL/GenBank/DDBJ whole genome shotgun (WGS) entry which is preliminary data.</text>
</comment>
<dbReference type="GO" id="GO:0006313">
    <property type="term" value="P:DNA transposition"/>
    <property type="evidence" value="ECO:0007669"/>
    <property type="project" value="InterPro"/>
</dbReference>
<dbReference type="Gene3D" id="1.10.10.10">
    <property type="entry name" value="Winged helix-like DNA-binding domain superfamily/Winged helix DNA-binding domain"/>
    <property type="match status" value="1"/>
</dbReference>
<dbReference type="GO" id="GO:0004803">
    <property type="term" value="F:transposase activity"/>
    <property type="evidence" value="ECO:0007669"/>
    <property type="project" value="InterPro"/>
</dbReference>
<dbReference type="RefSeq" id="WP_014711792.1">
    <property type="nucleotide sequence ID" value="NZ_BLLA01000001.1"/>
</dbReference>
<dbReference type="EMBL" id="BLLA01000001">
    <property type="protein sequence ID" value="GFG96199.1"/>
    <property type="molecule type" value="Genomic_DNA"/>
</dbReference>